<protein>
    <submittedName>
        <fullName evidence="5">Transcriptional regulatory protein, C-terminal domain protein</fullName>
    </submittedName>
</protein>
<evidence type="ECO:0000256" key="3">
    <source>
        <dbReference type="SAM" id="Phobius"/>
    </source>
</evidence>
<evidence type="ECO:0000256" key="2">
    <source>
        <dbReference type="PROSITE-ProRule" id="PRU01091"/>
    </source>
</evidence>
<dbReference type="SUPFAM" id="SSF46894">
    <property type="entry name" value="C-terminal effector domain of the bipartite response regulators"/>
    <property type="match status" value="1"/>
</dbReference>
<proteinExistence type="predicted"/>
<dbReference type="eggNOG" id="COG2205">
    <property type="taxonomic scope" value="Bacteria"/>
</dbReference>
<dbReference type="Proteomes" id="UP000005580">
    <property type="component" value="Unassembled WGS sequence"/>
</dbReference>
<dbReference type="InterPro" id="IPR036388">
    <property type="entry name" value="WH-like_DNA-bd_sf"/>
</dbReference>
<dbReference type="HOGENOM" id="CLU_721319_0_0_10"/>
<dbReference type="GO" id="GO:0003677">
    <property type="term" value="F:DNA binding"/>
    <property type="evidence" value="ECO:0007669"/>
    <property type="project" value="UniProtKB-UniRule"/>
</dbReference>
<dbReference type="InterPro" id="IPR016032">
    <property type="entry name" value="Sig_transdc_resp-reg_C-effctor"/>
</dbReference>
<reference evidence="5" key="1">
    <citation type="submission" date="2011-01" db="EMBL/GenBank/DDBJ databases">
        <authorList>
            <person name="Muzny D."/>
            <person name="Qin X."/>
            <person name="Buhay C."/>
            <person name="Dugan-Rocha S."/>
            <person name="Ding Y."/>
            <person name="Chen G."/>
            <person name="Hawes A."/>
            <person name="Holder M."/>
            <person name="Jhangiani S."/>
            <person name="Johnson A."/>
            <person name="Khan Z."/>
            <person name="Li Z."/>
            <person name="Liu W."/>
            <person name="Liu X."/>
            <person name="Perez L."/>
            <person name="Shen H."/>
            <person name="Wang Q."/>
            <person name="Watt J."/>
            <person name="Xi L."/>
            <person name="Xin Y."/>
            <person name="Zhou J."/>
            <person name="Deng J."/>
            <person name="Jiang H."/>
            <person name="Liu Y."/>
            <person name="Qu J."/>
            <person name="Song X.-Z."/>
            <person name="Zhang L."/>
            <person name="Villasana D."/>
            <person name="Johnson A."/>
            <person name="Liu J."/>
            <person name="Liyanage D."/>
            <person name="Lorensuhewa L."/>
            <person name="Robinson T."/>
            <person name="Song A."/>
            <person name="Song B.-B."/>
            <person name="Dinh H."/>
            <person name="Thornton R."/>
            <person name="Coyle M."/>
            <person name="Francisco L."/>
            <person name="Jackson L."/>
            <person name="Javaid M."/>
            <person name="Korchina V."/>
            <person name="Kovar C."/>
            <person name="Mata R."/>
            <person name="Mathew T."/>
            <person name="Ngo R."/>
            <person name="Nguyen L."/>
            <person name="Nguyen N."/>
            <person name="Okwuonu G."/>
            <person name="Ongeri F."/>
            <person name="Pham C."/>
            <person name="Simmons D."/>
            <person name="Wilczek-Boney K."/>
            <person name="Hale W."/>
            <person name="Jakkamsetti A."/>
            <person name="Pham P."/>
            <person name="Ruth R."/>
            <person name="San Lucas F."/>
            <person name="Warren J."/>
            <person name="Zhang J."/>
            <person name="Zhao Z."/>
            <person name="Zhou C."/>
            <person name="Zhu D."/>
            <person name="Lee S."/>
            <person name="Bess C."/>
            <person name="Blankenburg K."/>
            <person name="Forbes L."/>
            <person name="Fu Q."/>
            <person name="Gubbala S."/>
            <person name="Hirani K."/>
            <person name="Jayaseelan J.C."/>
            <person name="Lara F."/>
            <person name="Munidasa M."/>
            <person name="Palculict T."/>
            <person name="Patil S."/>
            <person name="Pu L.-L."/>
            <person name="Saada N."/>
            <person name="Tang L."/>
            <person name="Weissenberger G."/>
            <person name="Zhu Y."/>
            <person name="Hemphill L."/>
            <person name="Shang Y."/>
            <person name="Youmans B."/>
            <person name="Ayvaz T."/>
            <person name="Ross M."/>
            <person name="Santibanez J."/>
            <person name="Aqrawi P."/>
            <person name="Gross S."/>
            <person name="Joshi V."/>
            <person name="Fowler G."/>
            <person name="Nazareth L."/>
            <person name="Reid J."/>
            <person name="Worley K."/>
            <person name="Petrosino J."/>
            <person name="Highlander S."/>
            <person name="Gibbs R."/>
        </authorList>
    </citation>
    <scope>NUCLEOTIDE SEQUENCE [LARGE SCALE GENOMIC DNA]</scope>
    <source>
        <strain evidence="5">ATCC 33269</strain>
    </source>
</reference>
<evidence type="ECO:0000313" key="5">
    <source>
        <dbReference type="EMBL" id="EFZ38276.1"/>
    </source>
</evidence>
<dbReference type="GO" id="GO:0006355">
    <property type="term" value="P:regulation of DNA-templated transcription"/>
    <property type="evidence" value="ECO:0007669"/>
    <property type="project" value="InterPro"/>
</dbReference>
<dbReference type="RefSeq" id="WP_004369355.1">
    <property type="nucleotide sequence ID" value="NZ_GL833119.1"/>
</dbReference>
<gene>
    <name evidence="5" type="ORF">HMPREF0663_10645</name>
</gene>
<keyword evidence="3" id="KW-0472">Membrane</keyword>
<keyword evidence="3" id="KW-0812">Transmembrane</keyword>
<accession>E7RNE5</accession>
<dbReference type="CDD" id="cd00383">
    <property type="entry name" value="trans_reg_C"/>
    <property type="match status" value="1"/>
</dbReference>
<keyword evidence="1 2" id="KW-0238">DNA-binding</keyword>
<dbReference type="InterPro" id="IPR001867">
    <property type="entry name" value="OmpR/PhoB-type_DNA-bd"/>
</dbReference>
<dbReference type="AlphaFoldDB" id="E7RNE5"/>
<keyword evidence="3" id="KW-1133">Transmembrane helix</keyword>
<evidence type="ECO:0000256" key="1">
    <source>
        <dbReference type="ARBA" id="ARBA00023125"/>
    </source>
</evidence>
<dbReference type="EMBL" id="AEPE02000002">
    <property type="protein sequence ID" value="EFZ38276.1"/>
    <property type="molecule type" value="Genomic_DNA"/>
</dbReference>
<feature type="DNA-binding region" description="OmpR/PhoB-type" evidence="2">
    <location>
        <begin position="279"/>
        <end position="376"/>
    </location>
</feature>
<evidence type="ECO:0000259" key="4">
    <source>
        <dbReference type="PROSITE" id="PS51755"/>
    </source>
</evidence>
<organism evidence="5 6">
    <name type="scientific">Hoylesella oralis ATCC 33269</name>
    <dbReference type="NCBI Taxonomy" id="873533"/>
    <lineage>
        <taxon>Bacteria</taxon>
        <taxon>Pseudomonadati</taxon>
        <taxon>Bacteroidota</taxon>
        <taxon>Bacteroidia</taxon>
        <taxon>Bacteroidales</taxon>
        <taxon>Prevotellaceae</taxon>
        <taxon>Hoylesella</taxon>
    </lineage>
</organism>
<dbReference type="PROSITE" id="PS51755">
    <property type="entry name" value="OMPR_PHOB"/>
    <property type="match status" value="1"/>
</dbReference>
<keyword evidence="6" id="KW-1185">Reference proteome</keyword>
<dbReference type="STRING" id="28134.SAMN05444288_0230"/>
<name>E7RNE5_9BACT</name>
<sequence>MDKRIKTVWALSILTMLFITCGQAYWLYSQYQLSYADKLNSLYKDCEDIIEQEQKIRQDGSYKHHQKPAKTDVRKLTKKYGKRVDSLIRISNTIKISTDSNTMKGTARCTFKFVETGMRKPRIIDIPGLRPEDGVTIANLYNISKYKSFQAHIIDSLFKIKGYDGINDFKVIKSKHFYKNPYYLVAGGQQKTVLVSYSSNPIKYENIEFRVTVPINSIIKSMASQLALSILFIFILAFCLVYQIKTIMIQQRIDKIRRQFMKNMIFEMKQPLPEDERTNNAVYIGNITFFYSQNELLHGHETVIITSRQAEILRMLVDNANNMVARKSILEEVWGDDSYSNSLALNVQITYLRRALKSDTSVIIETVIGKGYILKANIQKGVS</sequence>
<dbReference type="GO" id="GO:0000160">
    <property type="term" value="P:phosphorelay signal transduction system"/>
    <property type="evidence" value="ECO:0007669"/>
    <property type="project" value="InterPro"/>
</dbReference>
<dbReference type="SMART" id="SM00862">
    <property type="entry name" value="Trans_reg_C"/>
    <property type="match status" value="1"/>
</dbReference>
<comment type="caution">
    <text evidence="5">The sequence shown here is derived from an EMBL/GenBank/DDBJ whole genome shotgun (WGS) entry which is preliminary data.</text>
</comment>
<feature type="domain" description="OmpR/PhoB-type" evidence="4">
    <location>
        <begin position="279"/>
        <end position="376"/>
    </location>
</feature>
<feature type="transmembrane region" description="Helical" evidence="3">
    <location>
        <begin position="222"/>
        <end position="242"/>
    </location>
</feature>
<evidence type="ECO:0000313" key="6">
    <source>
        <dbReference type="Proteomes" id="UP000005580"/>
    </source>
</evidence>
<dbReference type="Pfam" id="PF00486">
    <property type="entry name" value="Trans_reg_C"/>
    <property type="match status" value="1"/>
</dbReference>
<dbReference type="Gene3D" id="1.10.10.10">
    <property type="entry name" value="Winged helix-like DNA-binding domain superfamily/Winged helix DNA-binding domain"/>
    <property type="match status" value="1"/>
</dbReference>
<dbReference type="eggNOG" id="COG0745">
    <property type="taxonomic scope" value="Bacteria"/>
</dbReference>